<name>A0A0C2WJH3_AMAMK</name>
<accession>A0A0C2WJH3</accession>
<reference evidence="3 4" key="1">
    <citation type="submission" date="2014-04" db="EMBL/GenBank/DDBJ databases">
        <title>Evolutionary Origins and Diversification of the Mycorrhizal Mutualists.</title>
        <authorList>
            <consortium name="DOE Joint Genome Institute"/>
            <consortium name="Mycorrhizal Genomics Consortium"/>
            <person name="Kohler A."/>
            <person name="Kuo A."/>
            <person name="Nagy L.G."/>
            <person name="Floudas D."/>
            <person name="Copeland A."/>
            <person name="Barry K.W."/>
            <person name="Cichocki N."/>
            <person name="Veneault-Fourrey C."/>
            <person name="LaButti K."/>
            <person name="Lindquist E.A."/>
            <person name="Lipzen A."/>
            <person name="Lundell T."/>
            <person name="Morin E."/>
            <person name="Murat C."/>
            <person name="Riley R."/>
            <person name="Ohm R."/>
            <person name="Sun H."/>
            <person name="Tunlid A."/>
            <person name="Henrissat B."/>
            <person name="Grigoriev I.V."/>
            <person name="Hibbett D.S."/>
            <person name="Martin F."/>
        </authorList>
    </citation>
    <scope>NUCLEOTIDE SEQUENCE [LARGE SCALE GENOMIC DNA]</scope>
    <source>
        <strain evidence="3 4">Koide BX008</strain>
    </source>
</reference>
<dbReference type="Gene3D" id="1.10.472.80">
    <property type="entry name" value="Ypt/Rab-GAP domain of gyp1p, domain 3"/>
    <property type="match status" value="1"/>
</dbReference>
<feature type="transmembrane region" description="Helical" evidence="1">
    <location>
        <begin position="65"/>
        <end position="86"/>
    </location>
</feature>
<dbReference type="PROSITE" id="PS50086">
    <property type="entry name" value="TBC_RABGAP"/>
    <property type="match status" value="1"/>
</dbReference>
<dbReference type="HOGENOM" id="CLU_2157725_0_0_1"/>
<feature type="transmembrane region" description="Helical" evidence="1">
    <location>
        <begin position="34"/>
        <end position="53"/>
    </location>
</feature>
<keyword evidence="1" id="KW-0472">Membrane</keyword>
<dbReference type="EMBL" id="KN818432">
    <property type="protein sequence ID" value="KIL56298.1"/>
    <property type="molecule type" value="Genomic_DNA"/>
</dbReference>
<evidence type="ECO:0000313" key="4">
    <source>
        <dbReference type="Proteomes" id="UP000054549"/>
    </source>
</evidence>
<dbReference type="InParanoid" id="A0A0C2WJH3"/>
<keyword evidence="1" id="KW-1133">Transmembrane helix</keyword>
<feature type="domain" description="Rab-GAP TBC" evidence="2">
    <location>
        <begin position="1"/>
        <end position="103"/>
    </location>
</feature>
<protein>
    <recommendedName>
        <fullName evidence="2">Rab-GAP TBC domain-containing protein</fullName>
    </recommendedName>
</protein>
<dbReference type="OrthoDB" id="3236339at2759"/>
<sequence>MNLVASTLLLVFADEEDAFWTLGCNRRTDSPRRLLFAFSAPFSACPLVLLDYVQEYIPKLYGHLNELDVDLAAICFSLFLSLFTSWDPVPSVIRLPRRRFRCLVPLFIPHT</sequence>
<keyword evidence="4" id="KW-1185">Reference proteome</keyword>
<dbReference type="STRING" id="946122.A0A0C2WJH3"/>
<dbReference type="SUPFAM" id="SSF47923">
    <property type="entry name" value="Ypt/Rab-GAP domain of gyp1p"/>
    <property type="match status" value="2"/>
</dbReference>
<organism evidence="3 4">
    <name type="scientific">Amanita muscaria (strain Koide BX008)</name>
    <dbReference type="NCBI Taxonomy" id="946122"/>
    <lineage>
        <taxon>Eukaryota</taxon>
        <taxon>Fungi</taxon>
        <taxon>Dikarya</taxon>
        <taxon>Basidiomycota</taxon>
        <taxon>Agaricomycotina</taxon>
        <taxon>Agaricomycetes</taxon>
        <taxon>Agaricomycetidae</taxon>
        <taxon>Agaricales</taxon>
        <taxon>Pluteineae</taxon>
        <taxon>Amanitaceae</taxon>
        <taxon>Amanita</taxon>
    </lineage>
</organism>
<dbReference type="AlphaFoldDB" id="A0A0C2WJH3"/>
<gene>
    <name evidence="3" type="ORF">M378DRAFT_531252</name>
</gene>
<dbReference type="Proteomes" id="UP000054549">
    <property type="component" value="Unassembled WGS sequence"/>
</dbReference>
<evidence type="ECO:0000256" key="1">
    <source>
        <dbReference type="SAM" id="Phobius"/>
    </source>
</evidence>
<proteinExistence type="predicted"/>
<dbReference type="InterPro" id="IPR035969">
    <property type="entry name" value="Rab-GAP_TBC_sf"/>
</dbReference>
<keyword evidence="1" id="KW-0812">Transmembrane</keyword>
<evidence type="ECO:0000259" key="2">
    <source>
        <dbReference type="PROSITE" id="PS50086"/>
    </source>
</evidence>
<dbReference type="InterPro" id="IPR000195">
    <property type="entry name" value="Rab-GAP-TBC_dom"/>
</dbReference>
<dbReference type="Pfam" id="PF00566">
    <property type="entry name" value="RabGAP-TBC"/>
    <property type="match status" value="1"/>
</dbReference>
<evidence type="ECO:0000313" key="3">
    <source>
        <dbReference type="EMBL" id="KIL56298.1"/>
    </source>
</evidence>